<dbReference type="GO" id="GO:0005739">
    <property type="term" value="C:mitochondrion"/>
    <property type="evidence" value="ECO:0007669"/>
    <property type="project" value="TreeGrafter"/>
</dbReference>
<accession>A0AA38R505</accession>
<dbReference type="InterPro" id="IPR002376">
    <property type="entry name" value="Formyl_transf_N"/>
</dbReference>
<dbReference type="Proteomes" id="UP001174691">
    <property type="component" value="Unassembled WGS sequence"/>
</dbReference>
<dbReference type="AlphaFoldDB" id="A0AA38R505"/>
<dbReference type="EC" id="2.1.2.9" evidence="1"/>
<comment type="caution">
    <text evidence="4">The sequence shown here is derived from an EMBL/GenBank/DDBJ whole genome shotgun (WGS) entry which is preliminary data.</text>
</comment>
<organism evidence="4 5">
    <name type="scientific">Coniochaeta hoffmannii</name>
    <dbReference type="NCBI Taxonomy" id="91930"/>
    <lineage>
        <taxon>Eukaryota</taxon>
        <taxon>Fungi</taxon>
        <taxon>Dikarya</taxon>
        <taxon>Ascomycota</taxon>
        <taxon>Pezizomycotina</taxon>
        <taxon>Sordariomycetes</taxon>
        <taxon>Sordariomycetidae</taxon>
        <taxon>Coniochaetales</taxon>
        <taxon>Coniochaetaceae</taxon>
        <taxon>Coniochaeta</taxon>
    </lineage>
</organism>
<evidence type="ECO:0000259" key="3">
    <source>
        <dbReference type="Pfam" id="PF00551"/>
    </source>
</evidence>
<evidence type="ECO:0000256" key="2">
    <source>
        <dbReference type="SAM" id="MobiDB-lite"/>
    </source>
</evidence>
<sequence length="441" mass="47870">MLRLSSLLRPRTLASQRRSSTTTTPRKTSEPLKILFCGSDEFSATSLSALNQERARNPSLIHSIDVLVRPPKPTGRGYKVLREVPLQSVARSLSLPLHTLNTFTGWTPPLPYNLIIAVSFGLFVPRRILRSAKYGGLNVHPSLLPDLRGPAPLHHALLAGRTHTGVSLQTLSEEGFDSGEVLAQTPMPGIEIGEGMDVPGLRDVLAAAGAEMLVEGLRKGVHVPPREDVGWVPDEEETKAIRHAPKITKGDSEVRWGRWSAETMALRARVLGDALWSRALVRDGKVKRVILHGVEKVSPSEASPDVVRYVQGGRGERRVMKDEGLVRFVAWRRSEPGQDAGKGQADAEWAAIPYIEDHSAEGAVVVPFAGSDCVRIRQIKLEGEKSCSAAAGFRRISYTAGDFRKLKDDPRYGGDETTTAGSMGADAIGLGIMGLLEGLLD</sequence>
<feature type="region of interest" description="Disordered" evidence="2">
    <location>
        <begin position="1"/>
        <end position="27"/>
    </location>
</feature>
<reference evidence="4" key="1">
    <citation type="submission" date="2022-07" db="EMBL/GenBank/DDBJ databases">
        <title>Fungi with potential for degradation of polypropylene.</title>
        <authorList>
            <person name="Gostincar C."/>
        </authorList>
    </citation>
    <scope>NUCLEOTIDE SEQUENCE</scope>
    <source>
        <strain evidence="4">EXF-13287</strain>
    </source>
</reference>
<evidence type="ECO:0000313" key="5">
    <source>
        <dbReference type="Proteomes" id="UP001174691"/>
    </source>
</evidence>
<dbReference type="InterPro" id="IPR036477">
    <property type="entry name" value="Formyl_transf_N_sf"/>
</dbReference>
<proteinExistence type="predicted"/>
<dbReference type="Pfam" id="PF00551">
    <property type="entry name" value="Formyl_trans_N"/>
    <property type="match status" value="1"/>
</dbReference>
<gene>
    <name evidence="4" type="ORF">NKR19_g8194</name>
</gene>
<protein>
    <recommendedName>
        <fullName evidence="1">methionyl-tRNA formyltransferase</fullName>
        <ecNumber evidence="1">2.1.2.9</ecNumber>
    </recommendedName>
</protein>
<dbReference type="GO" id="GO:0004479">
    <property type="term" value="F:methionyl-tRNA formyltransferase activity"/>
    <property type="evidence" value="ECO:0007669"/>
    <property type="project" value="UniProtKB-EC"/>
</dbReference>
<dbReference type="PANTHER" id="PTHR11138">
    <property type="entry name" value="METHIONYL-TRNA FORMYLTRANSFERASE"/>
    <property type="match status" value="1"/>
</dbReference>
<dbReference type="InterPro" id="IPR041711">
    <property type="entry name" value="Met-tRNA-FMT_N"/>
</dbReference>
<keyword evidence="5" id="KW-1185">Reference proteome</keyword>
<dbReference type="Gene3D" id="3.40.50.12230">
    <property type="match status" value="1"/>
</dbReference>
<evidence type="ECO:0000313" key="4">
    <source>
        <dbReference type="EMBL" id="KAJ9137428.1"/>
    </source>
</evidence>
<name>A0AA38R505_9PEZI</name>
<dbReference type="EMBL" id="JANBVN010000159">
    <property type="protein sequence ID" value="KAJ9137428.1"/>
    <property type="molecule type" value="Genomic_DNA"/>
</dbReference>
<dbReference type="CDD" id="cd08646">
    <property type="entry name" value="FMT_core_Met-tRNA-FMT_N"/>
    <property type="match status" value="1"/>
</dbReference>
<feature type="domain" description="Formyl transferase N-terminal" evidence="3">
    <location>
        <begin position="33"/>
        <end position="188"/>
    </location>
</feature>
<feature type="compositionally biased region" description="Low complexity" evidence="2">
    <location>
        <begin position="1"/>
        <end position="26"/>
    </location>
</feature>
<dbReference type="PANTHER" id="PTHR11138:SF5">
    <property type="entry name" value="METHIONYL-TRNA FORMYLTRANSFERASE, MITOCHONDRIAL"/>
    <property type="match status" value="1"/>
</dbReference>
<dbReference type="SUPFAM" id="SSF53328">
    <property type="entry name" value="Formyltransferase"/>
    <property type="match status" value="1"/>
</dbReference>
<evidence type="ECO:0000256" key="1">
    <source>
        <dbReference type="ARBA" id="ARBA00012261"/>
    </source>
</evidence>